<evidence type="ECO:0000313" key="8">
    <source>
        <dbReference type="EMBL" id="TYK66646.1"/>
    </source>
</evidence>
<dbReference type="PANTHER" id="PTHR43466:SF1">
    <property type="entry name" value="2-OXO-4-HYDROXY-4-CARBOXY-5-UREIDOIMIDAZOLINE DECARBOXYLASE-RELATED"/>
    <property type="match status" value="1"/>
</dbReference>
<dbReference type="NCBIfam" id="TIGR03180">
    <property type="entry name" value="UraD_2"/>
    <property type="match status" value="1"/>
</dbReference>
<dbReference type="PANTHER" id="PTHR43466">
    <property type="entry name" value="2-OXO-4-HYDROXY-4-CARBOXY-5-UREIDOIMIDAZOLINE DECARBOXYLASE-RELATED"/>
    <property type="match status" value="1"/>
</dbReference>
<comment type="caution">
    <text evidence="8">The sequence shown here is derived from an EMBL/GenBank/DDBJ whole genome shotgun (WGS) entry which is preliminary data.</text>
</comment>
<accession>A0ABY3MZI5</accession>
<proteinExistence type="predicted"/>
<protein>
    <recommendedName>
        <fullName evidence="3">2-oxo-4-hydroxy-4-carboxy-5-ureidoimidazoline decarboxylase</fullName>
        <ecNumber evidence="3">4.1.1.97</ecNumber>
    </recommendedName>
</protein>
<evidence type="ECO:0000256" key="1">
    <source>
        <dbReference type="ARBA" id="ARBA00001163"/>
    </source>
</evidence>
<keyword evidence="4" id="KW-0659">Purine metabolism</keyword>
<keyword evidence="5" id="KW-0210">Decarboxylase</keyword>
<evidence type="ECO:0000259" key="7">
    <source>
        <dbReference type="Pfam" id="PF09349"/>
    </source>
</evidence>
<organism evidence="8 9">
    <name type="scientific">Colwellia echini</name>
    <dbReference type="NCBI Taxonomy" id="1982103"/>
    <lineage>
        <taxon>Bacteria</taxon>
        <taxon>Pseudomonadati</taxon>
        <taxon>Pseudomonadota</taxon>
        <taxon>Gammaproteobacteria</taxon>
        <taxon>Alteromonadales</taxon>
        <taxon>Colwelliaceae</taxon>
        <taxon>Colwellia</taxon>
    </lineage>
</organism>
<dbReference type="InterPro" id="IPR017595">
    <property type="entry name" value="OHCU_decarboxylase-2"/>
</dbReference>
<evidence type="ECO:0000256" key="3">
    <source>
        <dbReference type="ARBA" id="ARBA00012257"/>
    </source>
</evidence>
<name>A0ABY3MZI5_9GAMM</name>
<dbReference type="InterPro" id="IPR036778">
    <property type="entry name" value="OHCU_decarboxylase_sf"/>
</dbReference>
<evidence type="ECO:0000313" key="9">
    <source>
        <dbReference type="Proteomes" id="UP000815846"/>
    </source>
</evidence>
<dbReference type="RefSeq" id="WP_101344728.1">
    <property type="nucleotide sequence ID" value="NZ_PJAI02000003.1"/>
</dbReference>
<dbReference type="SUPFAM" id="SSF158694">
    <property type="entry name" value="UraD-Like"/>
    <property type="match status" value="1"/>
</dbReference>
<evidence type="ECO:0000256" key="4">
    <source>
        <dbReference type="ARBA" id="ARBA00022631"/>
    </source>
</evidence>
<dbReference type="EC" id="4.1.1.97" evidence="3"/>
<keyword evidence="9" id="KW-1185">Reference proteome</keyword>
<feature type="domain" description="Oxo-4-hydroxy-4-carboxy-5-ureidoimidazoline decarboxylase" evidence="7">
    <location>
        <begin position="7"/>
        <end position="163"/>
    </location>
</feature>
<keyword evidence="6 8" id="KW-0456">Lyase</keyword>
<evidence type="ECO:0000256" key="2">
    <source>
        <dbReference type="ARBA" id="ARBA00004754"/>
    </source>
</evidence>
<comment type="catalytic activity">
    <reaction evidence="1">
        <text>5-hydroxy-2-oxo-4-ureido-2,5-dihydro-1H-imidazole-5-carboxylate + H(+) = (S)-allantoin + CO2</text>
        <dbReference type="Rhea" id="RHEA:26301"/>
        <dbReference type="ChEBI" id="CHEBI:15378"/>
        <dbReference type="ChEBI" id="CHEBI:15678"/>
        <dbReference type="ChEBI" id="CHEBI:16526"/>
        <dbReference type="ChEBI" id="CHEBI:58639"/>
        <dbReference type="EC" id="4.1.1.97"/>
    </reaction>
</comment>
<dbReference type="EMBL" id="PJAI02000003">
    <property type="protein sequence ID" value="TYK66646.1"/>
    <property type="molecule type" value="Genomic_DNA"/>
</dbReference>
<dbReference type="NCBIfam" id="NF010372">
    <property type="entry name" value="PRK13798.1"/>
    <property type="match status" value="1"/>
</dbReference>
<dbReference type="InterPro" id="IPR018020">
    <property type="entry name" value="OHCU_decarboxylase"/>
</dbReference>
<evidence type="ECO:0000256" key="6">
    <source>
        <dbReference type="ARBA" id="ARBA00023239"/>
    </source>
</evidence>
<dbReference type="Pfam" id="PF09349">
    <property type="entry name" value="OHCU_decarbox"/>
    <property type="match status" value="1"/>
</dbReference>
<comment type="pathway">
    <text evidence="2">Purine metabolism; urate degradation; (S)-allantoin from urate: step 3/3.</text>
</comment>
<sequence length="166" mass="18564">MKLSELNALCDKQAYQEFEHCCVAPNWVEGMIKARPFISVNAVYSTAELLWSILKEDDYLAAFQGHPEIGDVSTLRAKFAATASKASHEQSGMSQASDTVLHQMMALNQAYKEKFGFIFIVCATGKSAEQMLAMIEQRIENDRDTELAIAANEQAKITRIRLENLL</sequence>
<evidence type="ECO:0000256" key="5">
    <source>
        <dbReference type="ARBA" id="ARBA00022793"/>
    </source>
</evidence>
<reference evidence="8 9" key="1">
    <citation type="submission" date="2019-08" db="EMBL/GenBank/DDBJ databases">
        <title>Microbe sample from Colwellia echini.</title>
        <authorList>
            <person name="Christiansen L."/>
            <person name="Pathiraja D."/>
            <person name="Schultz-Johansen M."/>
            <person name="Choi I.-G."/>
            <person name="Stougaard P."/>
        </authorList>
    </citation>
    <scope>NUCLEOTIDE SEQUENCE [LARGE SCALE GENOMIC DNA]</scope>
    <source>
        <strain evidence="8 9">A3</strain>
    </source>
</reference>
<dbReference type="Gene3D" id="1.10.3330.10">
    <property type="entry name" value="Oxo-4-hydroxy-4-carboxy-5-ureidoimidazoline decarboxylase"/>
    <property type="match status" value="1"/>
</dbReference>
<dbReference type="GO" id="GO:0051997">
    <property type="term" value="F:2-oxo-4-hydroxy-4-carboxy-5-ureidoimidazoline decarboxylase activity"/>
    <property type="evidence" value="ECO:0007669"/>
    <property type="project" value="UniProtKB-EC"/>
</dbReference>
<gene>
    <name evidence="8" type="primary">uraD</name>
    <name evidence="8" type="ORF">CWS31_004745</name>
</gene>
<dbReference type="Proteomes" id="UP000815846">
    <property type="component" value="Unassembled WGS sequence"/>
</dbReference>